<keyword evidence="1" id="KW-0732">Signal</keyword>
<dbReference type="RefSeq" id="WP_169279514.1">
    <property type="nucleotide sequence ID" value="NZ_CP051680.1"/>
</dbReference>
<reference evidence="2 3" key="1">
    <citation type="submission" date="2020-04" db="EMBL/GenBank/DDBJ databases">
        <title>Genome sequencing of novel species.</title>
        <authorList>
            <person name="Heo J."/>
            <person name="Kim S.-J."/>
            <person name="Kim J.-S."/>
            <person name="Hong S.-B."/>
            <person name="Kwon S.-W."/>
        </authorList>
    </citation>
    <scope>NUCLEOTIDE SEQUENCE [LARGE SCALE GENOMIC DNA]</scope>
    <source>
        <strain evidence="2 3">MFER-1</strain>
    </source>
</reference>
<evidence type="ECO:0000313" key="3">
    <source>
        <dbReference type="Proteomes" id="UP000502248"/>
    </source>
</evidence>
<organism evidence="2 3">
    <name type="scientific">Cohnella herbarum</name>
    <dbReference type="NCBI Taxonomy" id="2728023"/>
    <lineage>
        <taxon>Bacteria</taxon>
        <taxon>Bacillati</taxon>
        <taxon>Bacillota</taxon>
        <taxon>Bacilli</taxon>
        <taxon>Bacillales</taxon>
        <taxon>Paenibacillaceae</taxon>
        <taxon>Cohnella</taxon>
    </lineage>
</organism>
<evidence type="ECO:0000313" key="2">
    <source>
        <dbReference type="EMBL" id="QJD83217.1"/>
    </source>
</evidence>
<gene>
    <name evidence="2" type="ORF">HH215_08550</name>
</gene>
<evidence type="ECO:0008006" key="4">
    <source>
        <dbReference type="Google" id="ProtNLM"/>
    </source>
</evidence>
<dbReference type="AlphaFoldDB" id="A0A7Z2VHQ2"/>
<protein>
    <recommendedName>
        <fullName evidence="4">DUF4136 domain-containing protein</fullName>
    </recommendedName>
</protein>
<dbReference type="Proteomes" id="UP000502248">
    <property type="component" value="Chromosome"/>
</dbReference>
<dbReference type="EMBL" id="CP051680">
    <property type="protein sequence ID" value="QJD83217.1"/>
    <property type="molecule type" value="Genomic_DNA"/>
</dbReference>
<feature type="chain" id="PRO_5030714287" description="DUF4136 domain-containing protein" evidence="1">
    <location>
        <begin position="23"/>
        <end position="156"/>
    </location>
</feature>
<dbReference type="KEGG" id="cheb:HH215_08550"/>
<evidence type="ECO:0000256" key="1">
    <source>
        <dbReference type="SAM" id="SignalP"/>
    </source>
</evidence>
<name>A0A7Z2VHQ2_9BACL</name>
<feature type="signal peptide" evidence="1">
    <location>
        <begin position="1"/>
        <end position="22"/>
    </location>
</feature>
<keyword evidence="3" id="KW-1185">Reference proteome</keyword>
<accession>A0A7Z2VHQ2</accession>
<sequence length="156" mass="18276">MKLLIRCIVFCLLIMLMGSSKSEYPKDFNFIFRYGVMTKNLVDTFSDKYTKDLVQDGVVTTGLTLSNDEKKRIYEYMKKIDFFHYPEEIEGMNLIPSSGYILEIQYNGKVKVFKWTGEFNEDKKHQEFRGLTKLIIEILESKESYQSLPDSKGGYL</sequence>
<proteinExistence type="predicted"/>